<comment type="caution">
    <text evidence="2">The sequence shown here is derived from an EMBL/GenBank/DDBJ whole genome shotgun (WGS) entry which is preliminary data.</text>
</comment>
<evidence type="ECO:0000313" key="3">
    <source>
        <dbReference type="Proteomes" id="UP001248709"/>
    </source>
</evidence>
<accession>A0ABU3H2V4</accession>
<evidence type="ECO:0000313" key="2">
    <source>
        <dbReference type="EMBL" id="MDT3425156.1"/>
    </source>
</evidence>
<organism evidence="2 3">
    <name type="scientific">Paenibacillus forsythiae</name>
    <dbReference type="NCBI Taxonomy" id="365616"/>
    <lineage>
        <taxon>Bacteria</taxon>
        <taxon>Bacillati</taxon>
        <taxon>Bacillota</taxon>
        <taxon>Bacilli</taxon>
        <taxon>Bacillales</taxon>
        <taxon>Paenibacillaceae</taxon>
        <taxon>Paenibacillus</taxon>
    </lineage>
</organism>
<reference evidence="2 3" key="1">
    <citation type="submission" date="2023-07" db="EMBL/GenBank/DDBJ databases">
        <title>Genomic Encyclopedia of Type Strains, Phase IV (KMG-IV): sequencing the most valuable type-strain genomes for metagenomic binning, comparative biology and taxonomic classification.</title>
        <authorList>
            <person name="Goeker M."/>
        </authorList>
    </citation>
    <scope>NUCLEOTIDE SEQUENCE [LARGE SCALE GENOMIC DNA]</scope>
    <source>
        <strain evidence="2 3">T98</strain>
    </source>
</reference>
<keyword evidence="3" id="KW-1185">Reference proteome</keyword>
<proteinExistence type="predicted"/>
<dbReference type="Proteomes" id="UP001248709">
    <property type="component" value="Unassembled WGS sequence"/>
</dbReference>
<dbReference type="EMBL" id="JAUSUY010000002">
    <property type="protein sequence ID" value="MDT3425156.1"/>
    <property type="molecule type" value="Genomic_DNA"/>
</dbReference>
<evidence type="ECO:0000256" key="1">
    <source>
        <dbReference type="SAM" id="MobiDB-lite"/>
    </source>
</evidence>
<feature type="region of interest" description="Disordered" evidence="1">
    <location>
        <begin position="66"/>
        <end position="90"/>
    </location>
</feature>
<name>A0ABU3H2V4_9BACL</name>
<gene>
    <name evidence="2" type="ORF">J2Z22_000669</name>
</gene>
<protein>
    <submittedName>
        <fullName evidence="2">Uncharacterized protein</fullName>
    </submittedName>
</protein>
<sequence>MVDLFKETSSRLGLTEADIYQGTLTTGGQPGPTYLSTKPQVPSAVEAKIVSIHTIEELKVLVSGSSGAAAPRNIPEPWPQSRQEADAKHLNESEERQVYAALRAILAGQEETVSSYLSIVERRYFPIQAGVFSVEDIVVKPDHPLVIEPEEGHDPLILNVNSITLEPGGQIFCHTPVIIIANKFVKQ</sequence>
<dbReference type="RefSeq" id="WP_025702203.1">
    <property type="nucleotide sequence ID" value="NZ_JAUSUY010000002.1"/>
</dbReference>